<accession>A0A5S3NEM2</accession>
<evidence type="ECO:0000259" key="4">
    <source>
        <dbReference type="PROSITE" id="PS50022"/>
    </source>
</evidence>
<dbReference type="PANTHER" id="PTHR22925:SF3">
    <property type="entry name" value="GLYCOSYL HYDROLASE FAMILY PROTEIN 43"/>
    <property type="match status" value="1"/>
</dbReference>
<evidence type="ECO:0000256" key="3">
    <source>
        <dbReference type="ARBA" id="ARBA00023295"/>
    </source>
</evidence>
<dbReference type="GO" id="GO:0005975">
    <property type="term" value="P:carbohydrate metabolic process"/>
    <property type="evidence" value="ECO:0007669"/>
    <property type="project" value="InterPro"/>
</dbReference>
<dbReference type="Gene3D" id="2.60.40.10">
    <property type="entry name" value="Immunoglobulins"/>
    <property type="match status" value="1"/>
</dbReference>
<dbReference type="OrthoDB" id="9794261at2"/>
<keyword evidence="3" id="KW-0326">Glycosidase</keyword>
<dbReference type="Proteomes" id="UP000307140">
    <property type="component" value="Unassembled WGS sequence"/>
</dbReference>
<evidence type="ECO:0000313" key="6">
    <source>
        <dbReference type="Proteomes" id="UP000307140"/>
    </source>
</evidence>
<dbReference type="GO" id="GO:0004553">
    <property type="term" value="F:hydrolase activity, hydrolyzing O-glycosyl compounds"/>
    <property type="evidence" value="ECO:0007669"/>
    <property type="project" value="InterPro"/>
</dbReference>
<feature type="domain" description="F5/8 type C" evidence="4">
    <location>
        <begin position="321"/>
        <end position="472"/>
    </location>
</feature>
<dbReference type="RefSeq" id="WP_138534571.1">
    <property type="nucleotide sequence ID" value="NZ_VANR01000001.1"/>
</dbReference>
<name>A0A5S3NEM2_9FLAO</name>
<dbReference type="InterPro" id="IPR006710">
    <property type="entry name" value="Glyco_hydro_43"/>
</dbReference>
<organism evidence="5 6">
    <name type="scientific">Polaribacter aestuariivivens</name>
    <dbReference type="NCBI Taxonomy" id="2304626"/>
    <lineage>
        <taxon>Bacteria</taxon>
        <taxon>Pseudomonadati</taxon>
        <taxon>Bacteroidota</taxon>
        <taxon>Flavobacteriia</taxon>
        <taxon>Flavobacteriales</taxon>
        <taxon>Flavobacteriaceae</taxon>
    </lineage>
</organism>
<evidence type="ECO:0000256" key="2">
    <source>
        <dbReference type="ARBA" id="ARBA00022801"/>
    </source>
</evidence>
<comment type="caution">
    <text evidence="5">The sequence shown here is derived from an EMBL/GenBank/DDBJ whole genome shotgun (WGS) entry which is preliminary data.</text>
</comment>
<keyword evidence="6" id="KW-1185">Reference proteome</keyword>
<dbReference type="Pfam" id="PF00754">
    <property type="entry name" value="F5_F8_type_C"/>
    <property type="match status" value="1"/>
</dbReference>
<protein>
    <recommendedName>
        <fullName evidence="4">F5/8 type C domain-containing protein</fullName>
    </recommendedName>
</protein>
<sequence length="620" mass="70442">MKNNHFILVTLFFLAFSYGYSQVNSIKNGIIWRDTNGNRVQANGGNIIKHNNMFYMIGEDYSFSQNGYLGINLYASPDLMNWEFKNKIIDRNTNPDINAGIRFTERPGLLYNASTNQFVIWAHYEGSGYTVREAAVFYSNTIDGKYTFHKSFKPFGNESLDSNVFQEGNSAYFISEDRASGNLKLYKLTDDYLDVAEITAVITNNGALKEGPILFKKNNLYYIMCSGLTGWTPNQGTYTTSNSLTSGWTNWQNFGGKITYDTQPTAIFSVPGTSDTSFYYVGDRWQDPGNASAKNIISPLILNTNNKTLSLKYVHEFTINQNTGLWSLYDGNTYVPQNDWQLVSTSSEHPNFLAKNAFDGDENTIWHTNWNSSTATLPHEIIIDLKDKYEITGFVYIPRLDNDFNGIIRNFELYFSKNGIDWNMPVAAGSLSYWSEVNFQKTSANFVKLIARSEIMNNVNFTSAAEIKLMTNQTPVSKNEIIPYYNINNTGWKTGLQIDIEEGSNLVIGPQANIYGSYSWSGPNGFYSTNRTLNFNQITNTDFGKYQFNYLDDESIFQSKIFEINSKTLTTKNFTENSNKISLYPNPTSKKLHIANAKKSTSYSVYDFSGREIIKIQDKL</sequence>
<dbReference type="InterPro" id="IPR008979">
    <property type="entry name" value="Galactose-bd-like_sf"/>
</dbReference>
<dbReference type="Gene3D" id="2.60.120.260">
    <property type="entry name" value="Galactose-binding domain-like"/>
    <property type="match status" value="1"/>
</dbReference>
<comment type="similarity">
    <text evidence="1">Belongs to the glycosyl hydrolase 43 family.</text>
</comment>
<dbReference type="Gene3D" id="2.115.10.20">
    <property type="entry name" value="Glycosyl hydrolase domain, family 43"/>
    <property type="match status" value="1"/>
</dbReference>
<evidence type="ECO:0000256" key="1">
    <source>
        <dbReference type="ARBA" id="ARBA00009865"/>
    </source>
</evidence>
<dbReference type="InterPro" id="IPR000421">
    <property type="entry name" value="FA58C"/>
</dbReference>
<evidence type="ECO:0000313" key="5">
    <source>
        <dbReference type="EMBL" id="TMM32359.1"/>
    </source>
</evidence>
<proteinExistence type="inferred from homology"/>
<reference evidence="5 6" key="1">
    <citation type="submission" date="2019-05" db="EMBL/GenBank/DDBJ databases">
        <title>Polaribacter aestuariivivens sp. nov., isolated from a tidal flat.</title>
        <authorList>
            <person name="Yoon J.-H."/>
        </authorList>
    </citation>
    <scope>NUCLEOTIDE SEQUENCE [LARGE SCALE GENOMIC DNA]</scope>
    <source>
        <strain evidence="5 6">DBTF-3</strain>
    </source>
</reference>
<dbReference type="EMBL" id="VANR01000001">
    <property type="protein sequence ID" value="TMM32359.1"/>
    <property type="molecule type" value="Genomic_DNA"/>
</dbReference>
<dbReference type="PANTHER" id="PTHR22925">
    <property type="entry name" value="GLYCOSYL HYDROLASE 43 FAMILY MEMBER"/>
    <property type="match status" value="1"/>
</dbReference>
<dbReference type="SUPFAM" id="SSF75005">
    <property type="entry name" value="Arabinanase/levansucrase/invertase"/>
    <property type="match status" value="1"/>
</dbReference>
<dbReference type="Pfam" id="PF04616">
    <property type="entry name" value="Glyco_hydro_43"/>
    <property type="match status" value="1"/>
</dbReference>
<dbReference type="PROSITE" id="PS50022">
    <property type="entry name" value="FA58C_3"/>
    <property type="match status" value="1"/>
</dbReference>
<dbReference type="AlphaFoldDB" id="A0A5S3NEM2"/>
<dbReference type="SUPFAM" id="SSF49785">
    <property type="entry name" value="Galactose-binding domain-like"/>
    <property type="match status" value="1"/>
</dbReference>
<gene>
    <name evidence="5" type="ORF">FDT66_02525</name>
</gene>
<dbReference type="InterPro" id="IPR013783">
    <property type="entry name" value="Ig-like_fold"/>
</dbReference>
<dbReference type="InterPro" id="IPR023296">
    <property type="entry name" value="Glyco_hydro_beta-prop_sf"/>
</dbReference>
<keyword evidence="2" id="KW-0378">Hydrolase</keyword>